<dbReference type="InterPro" id="IPR036890">
    <property type="entry name" value="HATPase_C_sf"/>
</dbReference>
<dbReference type="GO" id="GO:0005524">
    <property type="term" value="F:ATP binding"/>
    <property type="evidence" value="ECO:0007669"/>
    <property type="project" value="UniProtKB-KW"/>
</dbReference>
<feature type="transmembrane region" description="Helical" evidence="9">
    <location>
        <begin position="118"/>
        <end position="139"/>
    </location>
</feature>
<feature type="domain" description="Histidine kinase/HSP90-like ATPase" evidence="10">
    <location>
        <begin position="299"/>
        <end position="390"/>
    </location>
</feature>
<dbReference type="GO" id="GO:0000155">
    <property type="term" value="F:phosphorelay sensor kinase activity"/>
    <property type="evidence" value="ECO:0007669"/>
    <property type="project" value="InterPro"/>
</dbReference>
<feature type="transmembrane region" description="Helical" evidence="9">
    <location>
        <begin position="46"/>
        <end position="63"/>
    </location>
</feature>
<keyword evidence="7" id="KW-0067">ATP-binding</keyword>
<dbReference type="InterPro" id="IPR003594">
    <property type="entry name" value="HATPase_dom"/>
</dbReference>
<dbReference type="PANTHER" id="PTHR24421:SF10">
    <property type="entry name" value="NITRATE_NITRITE SENSOR PROTEIN NARQ"/>
    <property type="match status" value="1"/>
</dbReference>
<dbReference type="Pfam" id="PF07730">
    <property type="entry name" value="HisKA_3"/>
    <property type="match status" value="1"/>
</dbReference>
<dbReference type="GO" id="GO:0046983">
    <property type="term" value="F:protein dimerization activity"/>
    <property type="evidence" value="ECO:0007669"/>
    <property type="project" value="InterPro"/>
</dbReference>
<keyword evidence="12" id="KW-1185">Reference proteome</keyword>
<feature type="transmembrane region" description="Helical" evidence="9">
    <location>
        <begin position="15"/>
        <end position="34"/>
    </location>
</feature>
<evidence type="ECO:0000256" key="8">
    <source>
        <dbReference type="ARBA" id="ARBA00023012"/>
    </source>
</evidence>
<dbReference type="SUPFAM" id="SSF55874">
    <property type="entry name" value="ATPase domain of HSP90 chaperone/DNA topoisomerase II/histidine kinase"/>
    <property type="match status" value="1"/>
</dbReference>
<dbReference type="PANTHER" id="PTHR24421">
    <property type="entry name" value="NITRATE/NITRITE SENSOR PROTEIN NARX-RELATED"/>
    <property type="match status" value="1"/>
</dbReference>
<keyword evidence="3" id="KW-0597">Phosphoprotein</keyword>
<dbReference type="Proteomes" id="UP000546162">
    <property type="component" value="Unassembled WGS sequence"/>
</dbReference>
<evidence type="ECO:0000256" key="6">
    <source>
        <dbReference type="ARBA" id="ARBA00022777"/>
    </source>
</evidence>
<proteinExistence type="predicted"/>
<dbReference type="Pfam" id="PF02518">
    <property type="entry name" value="HATPase_c"/>
    <property type="match status" value="1"/>
</dbReference>
<evidence type="ECO:0000256" key="7">
    <source>
        <dbReference type="ARBA" id="ARBA00022840"/>
    </source>
</evidence>
<reference evidence="11 12" key="1">
    <citation type="submission" date="2020-08" db="EMBL/GenBank/DDBJ databases">
        <title>Sequencing the genomes of 1000 actinobacteria strains.</title>
        <authorList>
            <person name="Klenk H.-P."/>
        </authorList>
    </citation>
    <scope>NUCLEOTIDE SEQUENCE [LARGE SCALE GENOMIC DNA]</scope>
    <source>
        <strain evidence="11 12">DSM 45809</strain>
    </source>
</reference>
<organism evidence="11 12">
    <name type="scientific">Actinoplanes octamycinicus</name>
    <dbReference type="NCBI Taxonomy" id="135948"/>
    <lineage>
        <taxon>Bacteria</taxon>
        <taxon>Bacillati</taxon>
        <taxon>Actinomycetota</taxon>
        <taxon>Actinomycetes</taxon>
        <taxon>Micromonosporales</taxon>
        <taxon>Micromonosporaceae</taxon>
        <taxon>Actinoplanes</taxon>
    </lineage>
</organism>
<dbReference type="InterPro" id="IPR011712">
    <property type="entry name" value="Sig_transdc_His_kin_sub3_dim/P"/>
</dbReference>
<evidence type="ECO:0000313" key="11">
    <source>
        <dbReference type="EMBL" id="MBB4741245.1"/>
    </source>
</evidence>
<protein>
    <recommendedName>
        <fullName evidence="2">histidine kinase</fullName>
        <ecNumber evidence="2">2.7.13.3</ecNumber>
    </recommendedName>
</protein>
<name>A0A7W7GZK7_9ACTN</name>
<dbReference type="Gene3D" id="3.30.565.10">
    <property type="entry name" value="Histidine kinase-like ATPase, C-terminal domain"/>
    <property type="match status" value="1"/>
</dbReference>
<evidence type="ECO:0000256" key="9">
    <source>
        <dbReference type="SAM" id="Phobius"/>
    </source>
</evidence>
<comment type="caution">
    <text evidence="11">The sequence shown here is derived from an EMBL/GenBank/DDBJ whole genome shotgun (WGS) entry which is preliminary data.</text>
</comment>
<dbReference type="InterPro" id="IPR050482">
    <property type="entry name" value="Sensor_HK_TwoCompSys"/>
</dbReference>
<feature type="transmembrane region" description="Helical" evidence="9">
    <location>
        <begin position="94"/>
        <end position="111"/>
    </location>
</feature>
<accession>A0A7W7GZK7</accession>
<dbReference type="CDD" id="cd16917">
    <property type="entry name" value="HATPase_UhpB-NarQ-NarX-like"/>
    <property type="match status" value="1"/>
</dbReference>
<dbReference type="RefSeq" id="WP_239176789.1">
    <property type="nucleotide sequence ID" value="NZ_BAABFG010000005.1"/>
</dbReference>
<gene>
    <name evidence="11" type="ORF">BJY16_004704</name>
</gene>
<evidence type="ECO:0000313" key="12">
    <source>
        <dbReference type="Proteomes" id="UP000546162"/>
    </source>
</evidence>
<keyword evidence="8" id="KW-0902">Two-component regulatory system</keyword>
<keyword evidence="4" id="KW-0808">Transferase</keyword>
<keyword evidence="6 11" id="KW-0418">Kinase</keyword>
<evidence type="ECO:0000256" key="5">
    <source>
        <dbReference type="ARBA" id="ARBA00022741"/>
    </source>
</evidence>
<dbReference type="GO" id="GO:0016020">
    <property type="term" value="C:membrane"/>
    <property type="evidence" value="ECO:0007669"/>
    <property type="project" value="InterPro"/>
</dbReference>
<evidence type="ECO:0000256" key="3">
    <source>
        <dbReference type="ARBA" id="ARBA00022553"/>
    </source>
</evidence>
<dbReference type="AlphaFoldDB" id="A0A7W7GZK7"/>
<dbReference type="Gene3D" id="1.20.5.1930">
    <property type="match status" value="1"/>
</dbReference>
<dbReference type="SMART" id="SM00387">
    <property type="entry name" value="HATPase_c"/>
    <property type="match status" value="1"/>
</dbReference>
<dbReference type="EC" id="2.7.13.3" evidence="2"/>
<keyword evidence="9" id="KW-0472">Membrane</keyword>
<comment type="catalytic activity">
    <reaction evidence="1">
        <text>ATP + protein L-histidine = ADP + protein N-phospho-L-histidine.</text>
        <dbReference type="EC" id="2.7.13.3"/>
    </reaction>
</comment>
<feature type="transmembrane region" description="Helical" evidence="9">
    <location>
        <begin position="70"/>
        <end position="88"/>
    </location>
</feature>
<evidence type="ECO:0000259" key="10">
    <source>
        <dbReference type="SMART" id="SM00387"/>
    </source>
</evidence>
<keyword evidence="9" id="KW-1133">Transmembrane helix</keyword>
<dbReference type="EMBL" id="JACHNB010000001">
    <property type="protein sequence ID" value="MBB4741245.1"/>
    <property type="molecule type" value="Genomic_DNA"/>
</dbReference>
<keyword evidence="9" id="KW-0812">Transmembrane</keyword>
<evidence type="ECO:0000256" key="2">
    <source>
        <dbReference type="ARBA" id="ARBA00012438"/>
    </source>
</evidence>
<sequence length="396" mass="41183">MDAARLVRRFRPVEWYVLDVLAAAGAVLISYAGALDAPMDRQPIEPGWLSWVAALAIGLPVAVRRRRPAAVAVIVTVAAAAALGTEIIPTFAAPGPAGALALVFYTVGLSVPARRALLVVAICVVLMSAGMVAPTILAGPAGPPQDAPSTLLSAVFGALIIAPSAILGFAIAERRARHAARGEQDRRAAVLAERLRLARELHDVIAHTMTVIVVKASIGNHVAETDPAEARDALRVIEKTGRAAMAEVRGVLDMLREDAPYAPTPGLDDLPGLVESAAVSDARVTLTVDRAPAAAVSESVQLAVYRIVQEAVTNVVRHAAPAHCRVNVVVGPEQIRVEVDDDGTRPPGGTGSGHGLIGMRERVALHGGTFRAGPRAGGGFSVRALLPVTARERGDV</sequence>
<evidence type="ECO:0000256" key="4">
    <source>
        <dbReference type="ARBA" id="ARBA00022679"/>
    </source>
</evidence>
<feature type="transmembrane region" description="Helical" evidence="9">
    <location>
        <begin position="151"/>
        <end position="172"/>
    </location>
</feature>
<evidence type="ECO:0000256" key="1">
    <source>
        <dbReference type="ARBA" id="ARBA00000085"/>
    </source>
</evidence>
<keyword evidence="5" id="KW-0547">Nucleotide-binding</keyword>